<dbReference type="EMBL" id="PYGK01000009">
    <property type="protein sequence ID" value="PSL27669.1"/>
    <property type="molecule type" value="Genomic_DNA"/>
</dbReference>
<evidence type="ECO:0000313" key="4">
    <source>
        <dbReference type="Proteomes" id="UP000240978"/>
    </source>
</evidence>
<name>A0A2P8G128_9BACT</name>
<evidence type="ECO:0000259" key="2">
    <source>
        <dbReference type="SMART" id="SM00014"/>
    </source>
</evidence>
<dbReference type="PANTHER" id="PTHR14969">
    <property type="entry name" value="SPHINGOSINE-1-PHOSPHATE PHOSPHOHYDROLASE"/>
    <property type="match status" value="1"/>
</dbReference>
<feature type="signal peptide" evidence="1">
    <location>
        <begin position="1"/>
        <end position="18"/>
    </location>
</feature>
<dbReference type="InterPro" id="IPR000326">
    <property type="entry name" value="PAP2/HPO"/>
</dbReference>
<keyword evidence="4" id="KW-1185">Reference proteome</keyword>
<dbReference type="Proteomes" id="UP000240978">
    <property type="component" value="Unassembled WGS sequence"/>
</dbReference>
<dbReference type="AlphaFoldDB" id="A0A2P8G128"/>
<dbReference type="InterPro" id="IPR036938">
    <property type="entry name" value="PAP2/HPO_sf"/>
</dbReference>
<sequence>MRLFLLLSLQLSTCIALAAPSDTTVVGTNMDTTKSANVVPTGTSSEKDQTPAPVFNTNLNYKHSIPNYNARLVSIIVPTAMLTYGAVSLGGGKLRSLDMSTRKEILEDHGGFHTNVDDYLKWVPAAAVYALNMAGIHGKHNFADRTMLFGMSTLIATGSTFAIKSATNRLRPDGSTYNSFPSGHTAIAFMSAQFMWEEYHEVSPWYGVAGYAVAATTGALRIYNNRHWVSDVVTGAGLGILSTKAAYWLYPKMQRLFVHDPEHSSTRIMLMPNYDAQWKSAGLSLMLTK</sequence>
<organism evidence="3 4">
    <name type="scientific">Chitinophaga ginsengisoli</name>
    <dbReference type="NCBI Taxonomy" id="363837"/>
    <lineage>
        <taxon>Bacteria</taxon>
        <taxon>Pseudomonadati</taxon>
        <taxon>Bacteroidota</taxon>
        <taxon>Chitinophagia</taxon>
        <taxon>Chitinophagales</taxon>
        <taxon>Chitinophagaceae</taxon>
        <taxon>Chitinophaga</taxon>
    </lineage>
</organism>
<evidence type="ECO:0000256" key="1">
    <source>
        <dbReference type="SAM" id="SignalP"/>
    </source>
</evidence>
<proteinExistence type="predicted"/>
<comment type="caution">
    <text evidence="3">The sequence shown here is derived from an EMBL/GenBank/DDBJ whole genome shotgun (WGS) entry which is preliminary data.</text>
</comment>
<feature type="domain" description="Phosphatidic acid phosphatase type 2/haloperoxidase" evidence="2">
    <location>
        <begin position="149"/>
        <end position="247"/>
    </location>
</feature>
<dbReference type="PANTHER" id="PTHR14969:SF13">
    <property type="entry name" value="AT30094P"/>
    <property type="match status" value="1"/>
</dbReference>
<gene>
    <name evidence="3" type="ORF">CLV42_109206</name>
</gene>
<dbReference type="CDD" id="cd03394">
    <property type="entry name" value="PAP2_like_5"/>
    <property type="match status" value="1"/>
</dbReference>
<dbReference type="OrthoDB" id="9773582at2"/>
<protein>
    <submittedName>
        <fullName evidence="3">PAP2 superfamily protein</fullName>
    </submittedName>
</protein>
<reference evidence="3 4" key="1">
    <citation type="submission" date="2018-03" db="EMBL/GenBank/DDBJ databases">
        <title>Genomic Encyclopedia of Archaeal and Bacterial Type Strains, Phase II (KMG-II): from individual species to whole genera.</title>
        <authorList>
            <person name="Goeker M."/>
        </authorList>
    </citation>
    <scope>NUCLEOTIDE SEQUENCE [LARGE SCALE GENOMIC DNA]</scope>
    <source>
        <strain evidence="3 4">DSM 18107</strain>
    </source>
</reference>
<accession>A0A2P8G128</accession>
<keyword evidence="1" id="KW-0732">Signal</keyword>
<dbReference type="Pfam" id="PF01569">
    <property type="entry name" value="PAP2"/>
    <property type="match status" value="1"/>
</dbReference>
<feature type="chain" id="PRO_5015151806" evidence="1">
    <location>
        <begin position="19"/>
        <end position="289"/>
    </location>
</feature>
<dbReference type="RefSeq" id="WP_106604005.1">
    <property type="nucleotide sequence ID" value="NZ_PYGK01000009.1"/>
</dbReference>
<dbReference type="Gene3D" id="1.20.144.10">
    <property type="entry name" value="Phosphatidic acid phosphatase type 2/haloperoxidase"/>
    <property type="match status" value="1"/>
</dbReference>
<dbReference type="SMART" id="SM00014">
    <property type="entry name" value="acidPPc"/>
    <property type="match status" value="1"/>
</dbReference>
<evidence type="ECO:0000313" key="3">
    <source>
        <dbReference type="EMBL" id="PSL27669.1"/>
    </source>
</evidence>
<dbReference type="SUPFAM" id="SSF48317">
    <property type="entry name" value="Acid phosphatase/Vanadium-dependent haloperoxidase"/>
    <property type="match status" value="1"/>
</dbReference>